<reference evidence="1 2" key="1">
    <citation type="journal article" date="2016" name="Genome Biol. Evol.">
        <title>Gene Family Evolution Reflects Adaptation to Soil Environmental Stressors in the Genome of the Collembolan Orchesella cincta.</title>
        <authorList>
            <person name="Faddeeva-Vakhrusheva A."/>
            <person name="Derks M.F."/>
            <person name="Anvar S.Y."/>
            <person name="Agamennone V."/>
            <person name="Suring W."/>
            <person name="Smit S."/>
            <person name="van Straalen N.M."/>
            <person name="Roelofs D."/>
        </authorList>
    </citation>
    <scope>NUCLEOTIDE SEQUENCE [LARGE SCALE GENOMIC DNA]</scope>
    <source>
        <tissue evidence="1">Mixed pool</tissue>
    </source>
</reference>
<gene>
    <name evidence="1" type="ORF">Ocin01_03380</name>
</gene>
<sequence>MLNYCLEFDMTHTPTKFGKPKKIPQEVNEISPPPPSFLLLRWSQAQEGHTSRVLSSSPKRLVNSLHIFVGTPK</sequence>
<dbReference type="EMBL" id="LJIJ01000079">
    <property type="protein sequence ID" value="ODN03274.1"/>
    <property type="molecule type" value="Genomic_DNA"/>
</dbReference>
<organism evidence="1 2">
    <name type="scientific">Orchesella cincta</name>
    <name type="common">Springtail</name>
    <name type="synonym">Podura cincta</name>
    <dbReference type="NCBI Taxonomy" id="48709"/>
    <lineage>
        <taxon>Eukaryota</taxon>
        <taxon>Metazoa</taxon>
        <taxon>Ecdysozoa</taxon>
        <taxon>Arthropoda</taxon>
        <taxon>Hexapoda</taxon>
        <taxon>Collembola</taxon>
        <taxon>Entomobryomorpha</taxon>
        <taxon>Entomobryoidea</taxon>
        <taxon>Orchesellidae</taxon>
        <taxon>Orchesellinae</taxon>
        <taxon>Orchesella</taxon>
    </lineage>
</organism>
<name>A0A1D2NDD6_ORCCI</name>
<evidence type="ECO:0000313" key="2">
    <source>
        <dbReference type="Proteomes" id="UP000094527"/>
    </source>
</evidence>
<evidence type="ECO:0000313" key="1">
    <source>
        <dbReference type="EMBL" id="ODN03274.1"/>
    </source>
</evidence>
<protein>
    <submittedName>
        <fullName evidence="1">Uncharacterized protein</fullName>
    </submittedName>
</protein>
<comment type="caution">
    <text evidence="1">The sequence shown here is derived from an EMBL/GenBank/DDBJ whole genome shotgun (WGS) entry which is preliminary data.</text>
</comment>
<keyword evidence="2" id="KW-1185">Reference proteome</keyword>
<dbReference type="AlphaFoldDB" id="A0A1D2NDD6"/>
<accession>A0A1D2NDD6</accession>
<proteinExistence type="predicted"/>
<dbReference type="Proteomes" id="UP000094527">
    <property type="component" value="Unassembled WGS sequence"/>
</dbReference>